<dbReference type="EMBL" id="JBBCAQ010000035">
    <property type="protein sequence ID" value="KAK7578261.1"/>
    <property type="molecule type" value="Genomic_DNA"/>
</dbReference>
<evidence type="ECO:0000313" key="2">
    <source>
        <dbReference type="EMBL" id="KAK7578261.1"/>
    </source>
</evidence>
<proteinExistence type="predicted"/>
<sequence>MTGRKGAPRWRQNVVALRNLNRKGNLFDLRLDSLSSDSLLTSVVSPKSTNPLSGRESGMPTGFRASNHRATFEFGLS</sequence>
<reference evidence="2 3" key="1">
    <citation type="submission" date="2024-03" db="EMBL/GenBank/DDBJ databases">
        <title>Adaptation during the transition from Ophiocordyceps entomopathogen to insect associate is accompanied by gene loss and intensified selection.</title>
        <authorList>
            <person name="Ward C.M."/>
            <person name="Onetto C.A."/>
            <person name="Borneman A.R."/>
        </authorList>
    </citation>
    <scope>NUCLEOTIDE SEQUENCE [LARGE SCALE GENOMIC DNA]</scope>
    <source>
        <strain evidence="2">AWRI1</strain>
        <tissue evidence="2">Single Adult Female</tissue>
    </source>
</reference>
<dbReference type="Proteomes" id="UP001367676">
    <property type="component" value="Unassembled WGS sequence"/>
</dbReference>
<dbReference type="AlphaFoldDB" id="A0AAN9Y088"/>
<gene>
    <name evidence="2" type="ORF">V9T40_010466</name>
</gene>
<protein>
    <submittedName>
        <fullName evidence="2">Uncharacterized protein</fullName>
    </submittedName>
</protein>
<evidence type="ECO:0000313" key="3">
    <source>
        <dbReference type="Proteomes" id="UP001367676"/>
    </source>
</evidence>
<evidence type="ECO:0000256" key="1">
    <source>
        <dbReference type="SAM" id="MobiDB-lite"/>
    </source>
</evidence>
<accession>A0AAN9Y088</accession>
<comment type="caution">
    <text evidence="2">The sequence shown here is derived from an EMBL/GenBank/DDBJ whole genome shotgun (WGS) entry which is preliminary data.</text>
</comment>
<keyword evidence="3" id="KW-1185">Reference proteome</keyword>
<feature type="region of interest" description="Disordered" evidence="1">
    <location>
        <begin position="42"/>
        <end position="64"/>
    </location>
</feature>
<name>A0AAN9Y088_9HEMI</name>
<organism evidence="2 3">
    <name type="scientific">Parthenolecanium corni</name>
    <dbReference type="NCBI Taxonomy" id="536013"/>
    <lineage>
        <taxon>Eukaryota</taxon>
        <taxon>Metazoa</taxon>
        <taxon>Ecdysozoa</taxon>
        <taxon>Arthropoda</taxon>
        <taxon>Hexapoda</taxon>
        <taxon>Insecta</taxon>
        <taxon>Pterygota</taxon>
        <taxon>Neoptera</taxon>
        <taxon>Paraneoptera</taxon>
        <taxon>Hemiptera</taxon>
        <taxon>Sternorrhyncha</taxon>
        <taxon>Coccoidea</taxon>
        <taxon>Coccidae</taxon>
        <taxon>Parthenolecanium</taxon>
    </lineage>
</organism>